<dbReference type="InterPro" id="IPR050624">
    <property type="entry name" value="HTH-type_Tx_Regulator"/>
</dbReference>
<feature type="DNA-binding region" description="H-T-H motif" evidence="2">
    <location>
        <begin position="42"/>
        <end position="61"/>
    </location>
</feature>
<evidence type="ECO:0000256" key="2">
    <source>
        <dbReference type="PROSITE-ProRule" id="PRU00335"/>
    </source>
</evidence>
<dbReference type="AlphaFoldDB" id="A0A0R2NGF4"/>
<dbReference type="GO" id="GO:0003677">
    <property type="term" value="F:DNA binding"/>
    <property type="evidence" value="ECO:0007669"/>
    <property type="project" value="UniProtKB-UniRule"/>
</dbReference>
<comment type="caution">
    <text evidence="4">The sequence shown here is derived from an EMBL/GenBank/DDBJ whole genome shotgun (WGS) entry which is preliminary data.</text>
</comment>
<dbReference type="PRINTS" id="PR00455">
    <property type="entry name" value="HTHTETR"/>
</dbReference>
<dbReference type="Proteomes" id="UP000051249">
    <property type="component" value="Unassembled WGS sequence"/>
</dbReference>
<proteinExistence type="predicted"/>
<dbReference type="RefSeq" id="WP_186823775.1">
    <property type="nucleotide sequence ID" value="NZ_BJZZ01000020.1"/>
</dbReference>
<evidence type="ECO:0000313" key="5">
    <source>
        <dbReference type="Proteomes" id="UP000051249"/>
    </source>
</evidence>
<dbReference type="SUPFAM" id="SSF46689">
    <property type="entry name" value="Homeodomain-like"/>
    <property type="match status" value="1"/>
</dbReference>
<organism evidence="4 5">
    <name type="scientific">Pediococcus argentinicus</name>
    <dbReference type="NCBI Taxonomy" id="480391"/>
    <lineage>
        <taxon>Bacteria</taxon>
        <taxon>Bacillati</taxon>
        <taxon>Bacillota</taxon>
        <taxon>Bacilli</taxon>
        <taxon>Lactobacillales</taxon>
        <taxon>Lactobacillaceae</taxon>
        <taxon>Pediococcus</taxon>
    </lineage>
</organism>
<protein>
    <submittedName>
        <fullName evidence="4">TetR family transcriptional regulator</fullName>
    </submittedName>
</protein>
<evidence type="ECO:0000313" key="4">
    <source>
        <dbReference type="EMBL" id="KRO24885.1"/>
    </source>
</evidence>
<dbReference type="EMBL" id="JQCQ01000019">
    <property type="protein sequence ID" value="KRO24885.1"/>
    <property type="molecule type" value="Genomic_DNA"/>
</dbReference>
<reference evidence="4 5" key="1">
    <citation type="journal article" date="2015" name="Genome Announc.">
        <title>Expanding the biotechnology potential of lactobacilli through comparative genomics of 213 strains and associated genera.</title>
        <authorList>
            <person name="Sun Z."/>
            <person name="Harris H.M."/>
            <person name="McCann A."/>
            <person name="Guo C."/>
            <person name="Argimon S."/>
            <person name="Zhang W."/>
            <person name="Yang X."/>
            <person name="Jeffery I.B."/>
            <person name="Cooney J.C."/>
            <person name="Kagawa T.F."/>
            <person name="Liu W."/>
            <person name="Song Y."/>
            <person name="Salvetti E."/>
            <person name="Wrobel A."/>
            <person name="Rasinkangas P."/>
            <person name="Parkhill J."/>
            <person name="Rea M.C."/>
            <person name="O'Sullivan O."/>
            <person name="Ritari J."/>
            <person name="Douillard F.P."/>
            <person name="Paul Ross R."/>
            <person name="Yang R."/>
            <person name="Briner A.E."/>
            <person name="Felis G.E."/>
            <person name="de Vos W.M."/>
            <person name="Barrangou R."/>
            <person name="Klaenhammer T.R."/>
            <person name="Caufield P.W."/>
            <person name="Cui Y."/>
            <person name="Zhang H."/>
            <person name="O'Toole P.W."/>
        </authorList>
    </citation>
    <scope>NUCLEOTIDE SEQUENCE [LARGE SCALE GENOMIC DNA]</scope>
    <source>
        <strain evidence="4 5">DSM 23026</strain>
    </source>
</reference>
<dbReference type="PROSITE" id="PS50977">
    <property type="entry name" value="HTH_TETR_2"/>
    <property type="match status" value="1"/>
</dbReference>
<keyword evidence="5" id="KW-1185">Reference proteome</keyword>
<accession>A0A0R2NGF4</accession>
<dbReference type="PANTHER" id="PTHR43479:SF11">
    <property type="entry name" value="ACREF_ENVCD OPERON REPRESSOR-RELATED"/>
    <property type="match status" value="1"/>
</dbReference>
<name>A0A0R2NGF4_9LACO</name>
<dbReference type="PATRIC" id="fig|480391.4.peg.557"/>
<evidence type="ECO:0000256" key="1">
    <source>
        <dbReference type="ARBA" id="ARBA00023125"/>
    </source>
</evidence>
<keyword evidence="1 2" id="KW-0238">DNA-binding</keyword>
<feature type="domain" description="HTH tetR-type" evidence="3">
    <location>
        <begin position="19"/>
        <end position="79"/>
    </location>
</feature>
<evidence type="ECO:0000259" key="3">
    <source>
        <dbReference type="PROSITE" id="PS50977"/>
    </source>
</evidence>
<dbReference type="Gene3D" id="1.10.357.10">
    <property type="entry name" value="Tetracycline Repressor, domain 2"/>
    <property type="match status" value="1"/>
</dbReference>
<dbReference type="InterPro" id="IPR001647">
    <property type="entry name" value="HTH_TetR"/>
</dbReference>
<dbReference type="Pfam" id="PF00440">
    <property type="entry name" value="TetR_N"/>
    <property type="match status" value="1"/>
</dbReference>
<gene>
    <name evidence="4" type="ORF">IV88_GL000549</name>
</gene>
<dbReference type="InterPro" id="IPR009057">
    <property type="entry name" value="Homeodomain-like_sf"/>
</dbReference>
<dbReference type="PANTHER" id="PTHR43479">
    <property type="entry name" value="ACREF/ENVCD OPERON REPRESSOR-RELATED"/>
    <property type="match status" value="1"/>
</dbReference>
<sequence>MDHTELRLFQDAHVLDDFTDKQVSILVAAIDVFATKGYANTSTKEIAKQAGVSEGNIFNKFTNKRGLLDAIIEPVIYSIFPSTMQDLVQSSPSDDFLTLHAFVDAFIRNRLEFLYANEKVLKILISELAYDNQTRSDFFDNLPKEIFVNLNQELDQLKDRHMLIDWPNPEIIRIIITMTGGLALGRLFFDQTIKDSEVTHTVNAMTKALAK</sequence>